<reference evidence="1 2" key="1">
    <citation type="submission" date="2016-10" db="EMBL/GenBank/DDBJ databases">
        <authorList>
            <person name="de Groot N.N."/>
        </authorList>
    </citation>
    <scope>NUCLEOTIDE SEQUENCE [LARGE SCALE GENOMIC DNA]</scope>
    <source>
        <strain evidence="1 2">DSM 23031</strain>
    </source>
</reference>
<protein>
    <recommendedName>
        <fullName evidence="3">HEPN AbiU2-like domain-containing protein</fullName>
    </recommendedName>
</protein>
<dbReference type="RefSeq" id="WP_089694698.1">
    <property type="nucleotide sequence ID" value="NZ_FNWQ01000005.1"/>
</dbReference>
<dbReference type="AlphaFoldDB" id="A0A1H6I0S4"/>
<dbReference type="Proteomes" id="UP000198561">
    <property type="component" value="Unassembled WGS sequence"/>
</dbReference>
<gene>
    <name evidence="1" type="ORF">SAMN05421593_3873</name>
</gene>
<organism evidence="1 2">
    <name type="scientific">Chryseobacterium culicis</name>
    <dbReference type="NCBI Taxonomy" id="680127"/>
    <lineage>
        <taxon>Bacteria</taxon>
        <taxon>Pseudomonadati</taxon>
        <taxon>Bacteroidota</taxon>
        <taxon>Flavobacteriia</taxon>
        <taxon>Flavobacteriales</taxon>
        <taxon>Weeksellaceae</taxon>
        <taxon>Chryseobacterium group</taxon>
        <taxon>Chryseobacterium</taxon>
    </lineage>
</organism>
<proteinExistence type="predicted"/>
<sequence>MQELINHYDKLILGINKNIKGLKIYPKILNEERNHKFHLILNKMLHNSLVVSDILVGLKYLDLSNVLNNSIERAYFARIVALNSYEILINSGRLTGNKDVKEILKQINDNKIDEELKQIKIKIQALKEDEKYLKEIRTNIIAHKDENPFTQIQVFQDLEPKRIFTIGNSIFKLHLELNKIFLNILNEIQNFDKG</sequence>
<accession>A0A1H6I0S4</accession>
<evidence type="ECO:0000313" key="1">
    <source>
        <dbReference type="EMBL" id="SEH41021.1"/>
    </source>
</evidence>
<dbReference type="EMBL" id="FNWQ01000005">
    <property type="protein sequence ID" value="SEH41021.1"/>
    <property type="molecule type" value="Genomic_DNA"/>
</dbReference>
<evidence type="ECO:0000313" key="2">
    <source>
        <dbReference type="Proteomes" id="UP000198561"/>
    </source>
</evidence>
<evidence type="ECO:0008006" key="3">
    <source>
        <dbReference type="Google" id="ProtNLM"/>
    </source>
</evidence>
<name>A0A1H6I0S4_CHRCI</name>